<sequence>PILVQQIPARVCVQLCESKLLIDDGQNYKVYDLQLGQYHDLLLSVDHSSWNHCPITALSNEFCAVVDRDITSNVIILDLVRLEQFYCTLPQPVYVISMRISAKTLYIAWVQDSDSVLERFDLENRVLLNNVVLRKDITYRYTKLKLKTSPKLIVYAWVTKGAQRKLSGRLTILNENGELVKIILHSNSSDLLLNLRWICVNEEYVVFSCFDSIELSIWNNRRPNDDPKTLSQLHVGGKPHVISKSLILLMNHDFCTIVDLRKAVYLRSIDFGRATKESSFNYPLISINQCFIVLCQYCRVDTGKEKQKMVSDRSPDDEDIPMFFERQRNITTSKVKTESSELISVMTVYDFRGRSIP</sequence>
<reference evidence="1" key="1">
    <citation type="submission" date="2015-11" db="EMBL/GenBank/DDBJ databases">
        <title>De novo transcriptome assembly of four potential Pierce s Disease insect vectors from Arizona vineyards.</title>
        <authorList>
            <person name="Tassone E.E."/>
        </authorList>
    </citation>
    <scope>NUCLEOTIDE SEQUENCE</scope>
</reference>
<feature type="non-terminal residue" evidence="1">
    <location>
        <position position="1"/>
    </location>
</feature>
<evidence type="ECO:0000313" key="1">
    <source>
        <dbReference type="EMBL" id="JAS72797.1"/>
    </source>
</evidence>
<proteinExistence type="predicted"/>
<dbReference type="SUPFAM" id="SSF101908">
    <property type="entry name" value="Putative isomerase YbhE"/>
    <property type="match status" value="1"/>
</dbReference>
<name>A0A1B6HDL9_9HEMI</name>
<dbReference type="AlphaFoldDB" id="A0A1B6HDL9"/>
<organism evidence="1">
    <name type="scientific">Homalodisca liturata</name>
    <dbReference type="NCBI Taxonomy" id="320908"/>
    <lineage>
        <taxon>Eukaryota</taxon>
        <taxon>Metazoa</taxon>
        <taxon>Ecdysozoa</taxon>
        <taxon>Arthropoda</taxon>
        <taxon>Hexapoda</taxon>
        <taxon>Insecta</taxon>
        <taxon>Pterygota</taxon>
        <taxon>Neoptera</taxon>
        <taxon>Paraneoptera</taxon>
        <taxon>Hemiptera</taxon>
        <taxon>Auchenorrhyncha</taxon>
        <taxon>Membracoidea</taxon>
        <taxon>Cicadellidae</taxon>
        <taxon>Cicadellinae</taxon>
        <taxon>Proconiini</taxon>
        <taxon>Homalodisca</taxon>
    </lineage>
</organism>
<gene>
    <name evidence="1" type="ORF">g.5572</name>
</gene>
<accession>A0A1B6HDL9</accession>
<evidence type="ECO:0008006" key="2">
    <source>
        <dbReference type="Google" id="ProtNLM"/>
    </source>
</evidence>
<protein>
    <recommendedName>
        <fullName evidence="2">CNH domain-containing protein</fullName>
    </recommendedName>
</protein>
<dbReference type="EMBL" id="GECU01034909">
    <property type="protein sequence ID" value="JAS72797.1"/>
    <property type="molecule type" value="Transcribed_RNA"/>
</dbReference>